<feature type="compositionally biased region" description="Polar residues" evidence="11">
    <location>
        <begin position="102"/>
        <end position="114"/>
    </location>
</feature>
<feature type="compositionally biased region" description="Polar residues" evidence="11">
    <location>
        <begin position="239"/>
        <end position="263"/>
    </location>
</feature>
<dbReference type="PRINTS" id="PR00870">
    <property type="entry name" value="DNAPOLXBETA"/>
</dbReference>
<feature type="compositionally biased region" description="Basic and acidic residues" evidence="11">
    <location>
        <begin position="59"/>
        <end position="72"/>
    </location>
</feature>
<dbReference type="Gene3D" id="3.30.460.10">
    <property type="entry name" value="Beta Polymerase, domain 2"/>
    <property type="match status" value="1"/>
</dbReference>
<dbReference type="GO" id="GO:0006303">
    <property type="term" value="P:double-strand break repair via nonhomologous end joining"/>
    <property type="evidence" value="ECO:0007669"/>
    <property type="project" value="TreeGrafter"/>
</dbReference>
<dbReference type="InterPro" id="IPR010996">
    <property type="entry name" value="HHH_MUS81"/>
</dbReference>
<dbReference type="Gene3D" id="3.30.210.10">
    <property type="entry name" value="DNA polymerase, thumb domain"/>
    <property type="match status" value="1"/>
</dbReference>
<organism evidence="13 14">
    <name type="scientific">Heliocybe sulcata</name>
    <dbReference type="NCBI Taxonomy" id="5364"/>
    <lineage>
        <taxon>Eukaryota</taxon>
        <taxon>Fungi</taxon>
        <taxon>Dikarya</taxon>
        <taxon>Basidiomycota</taxon>
        <taxon>Agaricomycotina</taxon>
        <taxon>Agaricomycetes</taxon>
        <taxon>Gloeophyllales</taxon>
        <taxon>Gloeophyllaceae</taxon>
        <taxon>Heliocybe</taxon>
    </lineage>
</organism>
<keyword evidence="5" id="KW-0235">DNA replication</keyword>
<feature type="compositionally biased region" description="Polar residues" evidence="11">
    <location>
        <begin position="30"/>
        <end position="58"/>
    </location>
</feature>
<dbReference type="InterPro" id="IPR043519">
    <property type="entry name" value="NT_sf"/>
</dbReference>
<dbReference type="PRINTS" id="PR00869">
    <property type="entry name" value="DNAPOLX"/>
</dbReference>
<feature type="domain" description="DNA-directed DNA polymerase X" evidence="12">
    <location>
        <begin position="413"/>
        <end position="751"/>
    </location>
</feature>
<evidence type="ECO:0000256" key="11">
    <source>
        <dbReference type="SAM" id="MobiDB-lite"/>
    </source>
</evidence>
<dbReference type="InterPro" id="IPR018944">
    <property type="entry name" value="DNA_pol_lambd_fingers_domain"/>
</dbReference>
<feature type="region of interest" description="Disordered" evidence="11">
    <location>
        <begin position="19"/>
        <end position="359"/>
    </location>
</feature>
<dbReference type="SMART" id="SM00483">
    <property type="entry name" value="POLXc"/>
    <property type="match status" value="1"/>
</dbReference>
<dbReference type="InterPro" id="IPR029398">
    <property type="entry name" value="PolB_thumb"/>
</dbReference>
<keyword evidence="4" id="KW-0548">Nucleotidyltransferase</keyword>
<dbReference type="GO" id="GO:0005634">
    <property type="term" value="C:nucleus"/>
    <property type="evidence" value="ECO:0007669"/>
    <property type="project" value="TreeGrafter"/>
</dbReference>
<keyword evidence="6" id="KW-0227">DNA damage</keyword>
<protein>
    <recommendedName>
        <fullName evidence="1">DNA-directed DNA polymerase</fullName>
        <ecNumber evidence="1">2.7.7.7</ecNumber>
    </recommendedName>
</protein>
<evidence type="ECO:0000313" key="13">
    <source>
        <dbReference type="EMBL" id="TFK48168.1"/>
    </source>
</evidence>
<evidence type="ECO:0000256" key="3">
    <source>
        <dbReference type="ARBA" id="ARBA00022679"/>
    </source>
</evidence>
<dbReference type="EC" id="2.7.7.7" evidence="1"/>
<accession>A0A5C3MWN4</accession>
<dbReference type="InterPro" id="IPR002054">
    <property type="entry name" value="DNA-dir_DNA_pol_X"/>
</dbReference>
<dbReference type="InterPro" id="IPR002008">
    <property type="entry name" value="DNA_pol_X_beta-like"/>
</dbReference>
<feature type="active site" description="Nucleophile; Schiff-base intermediate with DNA; for 5'-dRP lyase activity" evidence="10">
    <location>
        <position position="477"/>
    </location>
</feature>
<dbReference type="AlphaFoldDB" id="A0A5C3MWN4"/>
<evidence type="ECO:0000256" key="9">
    <source>
        <dbReference type="ARBA" id="ARBA00049244"/>
    </source>
</evidence>
<dbReference type="PANTHER" id="PTHR11276">
    <property type="entry name" value="DNA POLYMERASE TYPE-X FAMILY MEMBER"/>
    <property type="match status" value="1"/>
</dbReference>
<keyword evidence="7" id="KW-0239">DNA-directed DNA polymerase</keyword>
<evidence type="ECO:0000256" key="2">
    <source>
        <dbReference type="ARBA" id="ARBA00022634"/>
    </source>
</evidence>
<dbReference type="CDD" id="cd00141">
    <property type="entry name" value="NT_POLXc"/>
    <property type="match status" value="1"/>
</dbReference>
<dbReference type="InterPro" id="IPR028207">
    <property type="entry name" value="DNA_pol_B_palm_palm"/>
</dbReference>
<comment type="catalytic activity">
    <reaction evidence="9">
        <text>DNA(n) + a 2'-deoxyribonucleoside 5'-triphosphate = DNA(n+1) + diphosphate</text>
        <dbReference type="Rhea" id="RHEA:22508"/>
        <dbReference type="Rhea" id="RHEA-COMP:17339"/>
        <dbReference type="Rhea" id="RHEA-COMP:17340"/>
        <dbReference type="ChEBI" id="CHEBI:33019"/>
        <dbReference type="ChEBI" id="CHEBI:61560"/>
        <dbReference type="ChEBI" id="CHEBI:173112"/>
        <dbReference type="EC" id="2.7.7.7"/>
    </reaction>
</comment>
<dbReference type="STRING" id="5364.A0A5C3MWN4"/>
<evidence type="ECO:0000259" key="12">
    <source>
        <dbReference type="SMART" id="SM00483"/>
    </source>
</evidence>
<dbReference type="OrthoDB" id="205514at2759"/>
<dbReference type="SUPFAM" id="SSF47802">
    <property type="entry name" value="DNA polymerase beta, N-terminal domain-like"/>
    <property type="match status" value="1"/>
</dbReference>
<dbReference type="InterPro" id="IPR037160">
    <property type="entry name" value="DNA_Pol_thumb_sf"/>
</dbReference>
<evidence type="ECO:0000256" key="6">
    <source>
        <dbReference type="ARBA" id="ARBA00022763"/>
    </source>
</evidence>
<keyword evidence="8" id="KW-0234">DNA repair</keyword>
<keyword evidence="14" id="KW-1185">Reference proteome</keyword>
<dbReference type="FunFam" id="1.10.150.110:FF:000005">
    <property type="entry name" value="DNA polymerase POL4"/>
    <property type="match status" value="1"/>
</dbReference>
<dbReference type="PANTHER" id="PTHR11276:SF28">
    <property type="entry name" value="DNA POLYMERASE LAMBDA"/>
    <property type="match status" value="1"/>
</dbReference>
<evidence type="ECO:0000313" key="14">
    <source>
        <dbReference type="Proteomes" id="UP000305948"/>
    </source>
</evidence>
<keyword evidence="3" id="KW-0808">Transferase</keyword>
<evidence type="ECO:0000256" key="4">
    <source>
        <dbReference type="ARBA" id="ARBA00022695"/>
    </source>
</evidence>
<evidence type="ECO:0000256" key="5">
    <source>
        <dbReference type="ARBA" id="ARBA00022705"/>
    </source>
</evidence>
<feature type="compositionally biased region" description="Polar residues" evidence="11">
    <location>
        <begin position="336"/>
        <end position="347"/>
    </location>
</feature>
<name>A0A5C3MWN4_9AGAM</name>
<dbReference type="SUPFAM" id="SSF81585">
    <property type="entry name" value="PsbU/PolX domain-like"/>
    <property type="match status" value="1"/>
</dbReference>
<dbReference type="EMBL" id="ML213520">
    <property type="protein sequence ID" value="TFK48168.1"/>
    <property type="molecule type" value="Genomic_DNA"/>
</dbReference>
<sequence length="765" mass="84942">MEEDWDEFFRQQDLVFYQPDETMDYEERLASSSNQPTTSDSGAQTPTDVPQSSSSPDQAKQKDSELKRKAAPVDETDDMQADSEPAKRVRIDTAPNDKSGDVPSSTPELGNRTGSAYAKASGVVETALAKDDSSRRQLHPQSVSLVGRGQDPIVSWSAGSEVRNPPFKAAHASPSAQETATQNDAHTNAKETYSSKQSNETKKESIATGTRVQRKSTTHAMKSDIGDVMNPSSSSSKSVLNSGPPTTSDAKSTDVTQKISDTNLPKHKGASAPAVGSSRQPAATASRVMKGSRSRHYKYVIDEDSTDGSDCERKRAAPPSPPDSSNKQKENEKLQAWSSRADTSFSSPYAPKSAKPDHYEKDPLAEFYEHARAEQKAASLAEDGEENGVPSFGGLKSSEGGFIVDQKGGSSVCVNQDIVDKLSEVMAIHQARPTKDDMVRVQVYHRAIAALKRHPKRITNRDEAVNIMGIGSKTADKIEEIMVTGTLERLKRENLIDVKITSIFLGIYGVGQATAWRWFAMGCRTLKDVLTRAETKKIKLSEVQKIGIKYYDDINDRMPRAEAKEIFDRIKAIALKLDPKLFIEIMGSYRSASRGKADCGDIDILITRPTDDGRTHRGILRKLLRNLHEERIITEDLSIPEDLDDLENVYRGLCRRDEHSRHRRIDFLAVPWRSRGAALLYYTGDDIFNRSMRLKANKMGYSLNQRGLYAGVVRDPHDRTKKISEGNIVASEAEEEIFRILGDQQKYHGRNLMSAFEARWHSDAR</sequence>
<evidence type="ECO:0000256" key="10">
    <source>
        <dbReference type="PIRSR" id="PIRSR622312-50"/>
    </source>
</evidence>
<dbReference type="Pfam" id="PF14791">
    <property type="entry name" value="DNA_pol_B_thumb"/>
    <property type="match status" value="1"/>
</dbReference>
<keyword evidence="2" id="KW-0237">DNA synthesis</keyword>
<evidence type="ECO:0000256" key="7">
    <source>
        <dbReference type="ARBA" id="ARBA00022932"/>
    </source>
</evidence>
<reference evidence="13 14" key="1">
    <citation type="journal article" date="2019" name="Nat. Ecol. Evol.">
        <title>Megaphylogeny resolves global patterns of mushroom evolution.</title>
        <authorList>
            <person name="Varga T."/>
            <person name="Krizsan K."/>
            <person name="Foldi C."/>
            <person name="Dima B."/>
            <person name="Sanchez-Garcia M."/>
            <person name="Sanchez-Ramirez S."/>
            <person name="Szollosi G.J."/>
            <person name="Szarkandi J.G."/>
            <person name="Papp V."/>
            <person name="Albert L."/>
            <person name="Andreopoulos W."/>
            <person name="Angelini C."/>
            <person name="Antonin V."/>
            <person name="Barry K.W."/>
            <person name="Bougher N.L."/>
            <person name="Buchanan P."/>
            <person name="Buyck B."/>
            <person name="Bense V."/>
            <person name="Catcheside P."/>
            <person name="Chovatia M."/>
            <person name="Cooper J."/>
            <person name="Damon W."/>
            <person name="Desjardin D."/>
            <person name="Finy P."/>
            <person name="Geml J."/>
            <person name="Haridas S."/>
            <person name="Hughes K."/>
            <person name="Justo A."/>
            <person name="Karasinski D."/>
            <person name="Kautmanova I."/>
            <person name="Kiss B."/>
            <person name="Kocsube S."/>
            <person name="Kotiranta H."/>
            <person name="LaButti K.M."/>
            <person name="Lechner B.E."/>
            <person name="Liimatainen K."/>
            <person name="Lipzen A."/>
            <person name="Lukacs Z."/>
            <person name="Mihaltcheva S."/>
            <person name="Morgado L.N."/>
            <person name="Niskanen T."/>
            <person name="Noordeloos M.E."/>
            <person name="Ohm R.A."/>
            <person name="Ortiz-Santana B."/>
            <person name="Ovrebo C."/>
            <person name="Racz N."/>
            <person name="Riley R."/>
            <person name="Savchenko A."/>
            <person name="Shiryaev A."/>
            <person name="Soop K."/>
            <person name="Spirin V."/>
            <person name="Szebenyi C."/>
            <person name="Tomsovsky M."/>
            <person name="Tulloss R.E."/>
            <person name="Uehling J."/>
            <person name="Grigoriev I.V."/>
            <person name="Vagvolgyi C."/>
            <person name="Papp T."/>
            <person name="Martin F.M."/>
            <person name="Miettinen O."/>
            <person name="Hibbett D.S."/>
            <person name="Nagy L.G."/>
        </authorList>
    </citation>
    <scope>NUCLEOTIDE SEQUENCE [LARGE SCALE GENOMIC DNA]</scope>
    <source>
        <strain evidence="13 14">OMC1185</strain>
    </source>
</reference>
<dbReference type="SUPFAM" id="SSF81301">
    <property type="entry name" value="Nucleotidyltransferase"/>
    <property type="match status" value="1"/>
</dbReference>
<evidence type="ECO:0000256" key="8">
    <source>
        <dbReference type="ARBA" id="ARBA00023204"/>
    </source>
</evidence>
<dbReference type="InterPro" id="IPR022312">
    <property type="entry name" value="DNA_pol_X"/>
</dbReference>
<dbReference type="InterPro" id="IPR027421">
    <property type="entry name" value="DNA_pol_lamdba_lyase_dom_sf"/>
</dbReference>
<dbReference type="Proteomes" id="UP000305948">
    <property type="component" value="Unassembled WGS sequence"/>
</dbReference>
<dbReference type="GO" id="GO:0003677">
    <property type="term" value="F:DNA binding"/>
    <property type="evidence" value="ECO:0007669"/>
    <property type="project" value="InterPro"/>
</dbReference>
<dbReference type="Pfam" id="PF10391">
    <property type="entry name" value="DNA_pol_lambd_f"/>
    <property type="match status" value="1"/>
</dbReference>
<gene>
    <name evidence="13" type="ORF">OE88DRAFT_1647173</name>
</gene>
<dbReference type="Gene3D" id="1.10.150.20">
    <property type="entry name" value="5' to 3' exonuclease, C-terminal subdomain"/>
    <property type="match status" value="1"/>
</dbReference>
<feature type="compositionally biased region" description="Polar residues" evidence="11">
    <location>
        <begin position="174"/>
        <end position="198"/>
    </location>
</feature>
<dbReference type="GO" id="GO:0003887">
    <property type="term" value="F:DNA-directed DNA polymerase activity"/>
    <property type="evidence" value="ECO:0007669"/>
    <property type="project" value="UniProtKB-KW"/>
</dbReference>
<dbReference type="Pfam" id="PF14716">
    <property type="entry name" value="HHH_8"/>
    <property type="match status" value="1"/>
</dbReference>
<dbReference type="Gene3D" id="1.10.150.110">
    <property type="entry name" value="DNA polymerase beta, N-terminal domain-like"/>
    <property type="match status" value="1"/>
</dbReference>
<proteinExistence type="predicted"/>
<dbReference type="Pfam" id="PF14792">
    <property type="entry name" value="DNA_pol_B_palm"/>
    <property type="match status" value="1"/>
</dbReference>
<evidence type="ECO:0000256" key="1">
    <source>
        <dbReference type="ARBA" id="ARBA00012417"/>
    </source>
</evidence>